<dbReference type="GO" id="GO:0016616">
    <property type="term" value="F:oxidoreductase activity, acting on the CH-OH group of donors, NAD or NADP as acceptor"/>
    <property type="evidence" value="ECO:0007669"/>
    <property type="project" value="UniProtKB-ARBA"/>
</dbReference>
<sequence length="282" mass="31272">MVELNNGTRMPLVGLGTAKAKESVAYNAVLSALEIGYRHIDTAAGYDNEEEIGRAIRDSGVAREEIFVTTKLRGTEHRDPESALEKSLERLGLNYVDLFLVHWPVPLDPNGETDNGWDLIDTWAKMEKLTKTRSIGVSNCSIKTLEHLLPHCRVVPAVNQIELHPRLKQGDLVAYCKSKGIVVTAYCPLGARVLQLREDPIICAIAEKHGVSSSQILIAWAIARGTTLVPKSTNKERQKFNFTLMDNLPQEDMDTINSLEHTLGQQRICSAPSSWNVDVFAS</sequence>
<name>A0A642VAX7_9ASCO</name>
<dbReference type="InterPro" id="IPR023210">
    <property type="entry name" value="NADP_OxRdtase_dom"/>
</dbReference>
<dbReference type="PRINTS" id="PR00069">
    <property type="entry name" value="ALDKETRDTASE"/>
</dbReference>
<dbReference type="InterPro" id="IPR018170">
    <property type="entry name" value="Aldo/ket_reductase_CS"/>
</dbReference>
<dbReference type="PIRSF" id="PIRSF000097">
    <property type="entry name" value="AKR"/>
    <property type="match status" value="1"/>
</dbReference>
<dbReference type="InterPro" id="IPR020471">
    <property type="entry name" value="AKR"/>
</dbReference>
<dbReference type="PROSITE" id="PS00798">
    <property type="entry name" value="ALDOKETO_REDUCTASE_1"/>
    <property type="match status" value="1"/>
</dbReference>
<dbReference type="FunFam" id="3.20.20.100:FF:000002">
    <property type="entry name" value="2,5-diketo-D-gluconic acid reductase A"/>
    <property type="match status" value="1"/>
</dbReference>
<evidence type="ECO:0000256" key="2">
    <source>
        <dbReference type="PIRSR" id="PIRSR000097-1"/>
    </source>
</evidence>
<feature type="active site" description="Proton donor" evidence="2">
    <location>
        <position position="46"/>
    </location>
</feature>
<feature type="domain" description="NADP-dependent oxidoreductase" evidence="5">
    <location>
        <begin position="16"/>
        <end position="259"/>
    </location>
</feature>
<evidence type="ECO:0000256" key="1">
    <source>
        <dbReference type="ARBA" id="ARBA00023002"/>
    </source>
</evidence>
<dbReference type="SUPFAM" id="SSF51430">
    <property type="entry name" value="NAD(P)-linked oxidoreductase"/>
    <property type="match status" value="1"/>
</dbReference>
<gene>
    <name evidence="6" type="ORF">TRICI_003128</name>
</gene>
<dbReference type="Pfam" id="PF00248">
    <property type="entry name" value="Aldo_ket_red"/>
    <property type="match status" value="1"/>
</dbReference>
<feature type="site" description="Lowers pKa of active site Tyr" evidence="4">
    <location>
        <position position="71"/>
    </location>
</feature>
<proteinExistence type="predicted"/>
<dbReference type="PANTHER" id="PTHR11732">
    <property type="entry name" value="ALDO/KETO REDUCTASE"/>
    <property type="match status" value="1"/>
</dbReference>
<keyword evidence="7" id="KW-1185">Reference proteome</keyword>
<dbReference type="OrthoDB" id="416253at2759"/>
<dbReference type="Gene3D" id="3.20.20.100">
    <property type="entry name" value="NADP-dependent oxidoreductase domain"/>
    <property type="match status" value="1"/>
</dbReference>
<comment type="caution">
    <text evidence="6">The sequence shown here is derived from an EMBL/GenBank/DDBJ whole genome shotgun (WGS) entry which is preliminary data.</text>
</comment>
<reference evidence="6" key="1">
    <citation type="journal article" date="2019" name="G3 (Bethesda)">
        <title>Genome Assemblies of Two Rare Opportunistic Yeast Pathogens: Diutina rugosa (syn. Candida rugosa) and Trichomonascus ciferrii (syn. Candida ciferrii).</title>
        <authorList>
            <person name="Mixao V."/>
            <person name="Saus E."/>
            <person name="Hansen A.P."/>
            <person name="Lass-Florl C."/>
            <person name="Gabaldon T."/>
        </authorList>
    </citation>
    <scope>NUCLEOTIDE SEQUENCE</scope>
    <source>
        <strain evidence="6">CBS 4856</strain>
    </source>
</reference>
<organism evidence="6 7">
    <name type="scientific">Trichomonascus ciferrii</name>
    <dbReference type="NCBI Taxonomy" id="44093"/>
    <lineage>
        <taxon>Eukaryota</taxon>
        <taxon>Fungi</taxon>
        <taxon>Dikarya</taxon>
        <taxon>Ascomycota</taxon>
        <taxon>Saccharomycotina</taxon>
        <taxon>Dipodascomycetes</taxon>
        <taxon>Dipodascales</taxon>
        <taxon>Trichomonascaceae</taxon>
        <taxon>Trichomonascus</taxon>
        <taxon>Trichomonascus ciferrii complex</taxon>
    </lineage>
</organism>
<dbReference type="EMBL" id="SWFS01000221">
    <property type="protein sequence ID" value="KAA8913697.1"/>
    <property type="molecule type" value="Genomic_DNA"/>
</dbReference>
<dbReference type="CDD" id="cd19071">
    <property type="entry name" value="AKR_AKR1-5-like"/>
    <property type="match status" value="1"/>
</dbReference>
<keyword evidence="1" id="KW-0560">Oxidoreductase</keyword>
<protein>
    <recommendedName>
        <fullName evidence="5">NADP-dependent oxidoreductase domain-containing protein</fullName>
    </recommendedName>
</protein>
<evidence type="ECO:0000256" key="3">
    <source>
        <dbReference type="PIRSR" id="PIRSR000097-2"/>
    </source>
</evidence>
<dbReference type="Proteomes" id="UP000761534">
    <property type="component" value="Unassembled WGS sequence"/>
</dbReference>
<accession>A0A642VAX7</accession>
<feature type="binding site" evidence="3">
    <location>
        <position position="102"/>
    </location>
    <ligand>
        <name>substrate</name>
    </ligand>
</feature>
<dbReference type="AlphaFoldDB" id="A0A642VAX7"/>
<evidence type="ECO:0000259" key="5">
    <source>
        <dbReference type="Pfam" id="PF00248"/>
    </source>
</evidence>
<evidence type="ECO:0000313" key="7">
    <source>
        <dbReference type="Proteomes" id="UP000761534"/>
    </source>
</evidence>
<evidence type="ECO:0000313" key="6">
    <source>
        <dbReference type="EMBL" id="KAA8913697.1"/>
    </source>
</evidence>
<evidence type="ECO:0000256" key="4">
    <source>
        <dbReference type="PIRSR" id="PIRSR000097-3"/>
    </source>
</evidence>
<dbReference type="InterPro" id="IPR036812">
    <property type="entry name" value="NAD(P)_OxRdtase_dom_sf"/>
</dbReference>
<dbReference type="VEuPathDB" id="FungiDB:TRICI_003128"/>